<dbReference type="EMBL" id="JAGRRH010000020">
    <property type="protein sequence ID" value="KAG7348484.1"/>
    <property type="molecule type" value="Genomic_DNA"/>
</dbReference>
<feature type="region of interest" description="Disordered" evidence="1">
    <location>
        <begin position="1"/>
        <end position="26"/>
    </location>
</feature>
<reference evidence="2" key="2">
    <citation type="submission" date="2021-04" db="EMBL/GenBank/DDBJ databases">
        <authorList>
            <person name="Podell S."/>
        </authorList>
    </citation>
    <scope>NUCLEOTIDE SEQUENCE</scope>
    <source>
        <strain evidence="2">Hildebrandi</strain>
    </source>
</reference>
<comment type="caution">
    <text evidence="2">The sequence shown here is derived from an EMBL/GenBank/DDBJ whole genome shotgun (WGS) entry which is preliminary data.</text>
</comment>
<dbReference type="AlphaFoldDB" id="A0A9K3KR67"/>
<accession>A0A9K3KR67</accession>
<dbReference type="Proteomes" id="UP000693970">
    <property type="component" value="Unassembled WGS sequence"/>
</dbReference>
<name>A0A9K3KR67_9STRA</name>
<gene>
    <name evidence="2" type="ORF">IV203_017189</name>
</gene>
<reference evidence="2" key="1">
    <citation type="journal article" date="2021" name="Sci. Rep.">
        <title>Diploid genomic architecture of Nitzschia inconspicua, an elite biomass production diatom.</title>
        <authorList>
            <person name="Oliver A."/>
            <person name="Podell S."/>
            <person name="Pinowska A."/>
            <person name="Traller J.C."/>
            <person name="Smith S.R."/>
            <person name="McClure R."/>
            <person name="Beliaev A."/>
            <person name="Bohutskyi P."/>
            <person name="Hill E.A."/>
            <person name="Rabines A."/>
            <person name="Zheng H."/>
            <person name="Allen L.Z."/>
            <person name="Kuo A."/>
            <person name="Grigoriev I.V."/>
            <person name="Allen A.E."/>
            <person name="Hazlebeck D."/>
            <person name="Allen E.E."/>
        </authorList>
    </citation>
    <scope>NUCLEOTIDE SEQUENCE</scope>
    <source>
        <strain evidence="2">Hildebrandi</strain>
    </source>
</reference>
<evidence type="ECO:0000313" key="2">
    <source>
        <dbReference type="EMBL" id="KAG7348484.1"/>
    </source>
</evidence>
<dbReference type="GO" id="GO:0071986">
    <property type="term" value="C:Ragulator complex"/>
    <property type="evidence" value="ECO:0007669"/>
    <property type="project" value="InterPro"/>
</dbReference>
<proteinExistence type="predicted"/>
<evidence type="ECO:0000313" key="3">
    <source>
        <dbReference type="Proteomes" id="UP000693970"/>
    </source>
</evidence>
<dbReference type="Pfam" id="PF16672">
    <property type="entry name" value="LAMTOR5"/>
    <property type="match status" value="1"/>
</dbReference>
<organism evidence="2 3">
    <name type="scientific">Nitzschia inconspicua</name>
    <dbReference type="NCBI Taxonomy" id="303405"/>
    <lineage>
        <taxon>Eukaryota</taxon>
        <taxon>Sar</taxon>
        <taxon>Stramenopiles</taxon>
        <taxon>Ochrophyta</taxon>
        <taxon>Bacillariophyta</taxon>
        <taxon>Bacillariophyceae</taxon>
        <taxon>Bacillariophycidae</taxon>
        <taxon>Bacillariales</taxon>
        <taxon>Bacillariaceae</taxon>
        <taxon>Nitzschia</taxon>
    </lineage>
</organism>
<feature type="compositionally biased region" description="Low complexity" evidence="1">
    <location>
        <begin position="1"/>
        <end position="18"/>
    </location>
</feature>
<dbReference type="OrthoDB" id="45086at2759"/>
<keyword evidence="3" id="KW-1185">Reference proteome</keyword>
<protein>
    <submittedName>
        <fullName evidence="2">Regulator complex protein LAMTOR5</fullName>
    </submittedName>
</protein>
<dbReference type="InterPro" id="IPR024135">
    <property type="entry name" value="LAMTOR5"/>
</dbReference>
<evidence type="ECO:0000256" key="1">
    <source>
        <dbReference type="SAM" id="MobiDB-lite"/>
    </source>
</evidence>
<sequence>MSSAQQQPQGKQQQSSSSARMSPLVESLISGDHAGLGGILVNDVNGLCLVSKGDMPMSHDSGVYTNLTRLASKLTPDGKSGANSTPPLITIEMDGPASLLIKEYDGHTVAMKVPNAQ</sequence>